<protein>
    <submittedName>
        <fullName evidence="9">Cytochrome c oxidase accessory protein CcoG</fullName>
    </submittedName>
</protein>
<dbReference type="Pfam" id="PF11614">
    <property type="entry name" value="FixG_C"/>
    <property type="match status" value="1"/>
</dbReference>
<evidence type="ECO:0000256" key="6">
    <source>
        <dbReference type="ARBA" id="ARBA00023014"/>
    </source>
</evidence>
<evidence type="ECO:0000313" key="10">
    <source>
        <dbReference type="Proteomes" id="UP001597201"/>
    </source>
</evidence>
<feature type="transmembrane region" description="Helical" evidence="7">
    <location>
        <begin position="157"/>
        <end position="176"/>
    </location>
</feature>
<accession>A0ABW3Y397</accession>
<evidence type="ECO:0000256" key="4">
    <source>
        <dbReference type="ARBA" id="ARBA00022982"/>
    </source>
</evidence>
<organism evidence="9 10">
    <name type="scientific">Namhaeicola litoreus</name>
    <dbReference type="NCBI Taxonomy" id="1052145"/>
    <lineage>
        <taxon>Bacteria</taxon>
        <taxon>Pseudomonadati</taxon>
        <taxon>Bacteroidota</taxon>
        <taxon>Flavobacteriia</taxon>
        <taxon>Flavobacteriales</taxon>
        <taxon>Flavobacteriaceae</taxon>
        <taxon>Namhaeicola</taxon>
    </lineage>
</organism>
<evidence type="ECO:0000259" key="8">
    <source>
        <dbReference type="PROSITE" id="PS51379"/>
    </source>
</evidence>
<evidence type="ECO:0000256" key="7">
    <source>
        <dbReference type="SAM" id="Phobius"/>
    </source>
</evidence>
<evidence type="ECO:0000256" key="1">
    <source>
        <dbReference type="ARBA" id="ARBA00022448"/>
    </source>
</evidence>
<dbReference type="RefSeq" id="WP_377179183.1">
    <property type="nucleotide sequence ID" value="NZ_JBHTMY010000003.1"/>
</dbReference>
<feature type="transmembrane region" description="Helical" evidence="7">
    <location>
        <begin position="196"/>
        <end position="213"/>
    </location>
</feature>
<proteinExistence type="predicted"/>
<gene>
    <name evidence="9" type="primary">ccoG</name>
    <name evidence="9" type="ORF">ACFQ39_11880</name>
</gene>
<name>A0ABW3Y397_9FLAO</name>
<keyword evidence="7" id="KW-1133">Transmembrane helix</keyword>
<dbReference type="Proteomes" id="UP001597201">
    <property type="component" value="Unassembled WGS sequence"/>
</dbReference>
<feature type="transmembrane region" description="Helical" evidence="7">
    <location>
        <begin position="83"/>
        <end position="109"/>
    </location>
</feature>
<comment type="caution">
    <text evidence="9">The sequence shown here is derived from an EMBL/GenBank/DDBJ whole genome shotgun (WGS) entry which is preliminary data.</text>
</comment>
<feature type="domain" description="4Fe-4S ferredoxin-type" evidence="8">
    <location>
        <begin position="260"/>
        <end position="288"/>
    </location>
</feature>
<keyword evidence="7" id="KW-0472">Membrane</keyword>
<feature type="transmembrane region" description="Helical" evidence="7">
    <location>
        <begin position="36"/>
        <end position="54"/>
    </location>
</feature>
<feature type="transmembrane region" description="Helical" evidence="7">
    <location>
        <begin position="337"/>
        <end position="357"/>
    </location>
</feature>
<keyword evidence="5" id="KW-0408">Iron</keyword>
<keyword evidence="6" id="KW-0411">Iron-sulfur</keyword>
<keyword evidence="10" id="KW-1185">Reference proteome</keyword>
<dbReference type="PROSITE" id="PS51379">
    <property type="entry name" value="4FE4S_FER_2"/>
    <property type="match status" value="1"/>
</dbReference>
<dbReference type="InterPro" id="IPR032879">
    <property type="entry name" value="FixG_C"/>
</dbReference>
<dbReference type="PROSITE" id="PS00198">
    <property type="entry name" value="4FE4S_FER_1"/>
    <property type="match status" value="1"/>
</dbReference>
<dbReference type="InterPro" id="IPR014116">
    <property type="entry name" value="Cyt_c_oxidase_cbb3_FixG"/>
</dbReference>
<keyword evidence="7" id="KW-0812">Transmembrane</keyword>
<dbReference type="InterPro" id="IPR051684">
    <property type="entry name" value="Electron_Trans/Redox"/>
</dbReference>
<keyword evidence="1" id="KW-0813">Transport</keyword>
<dbReference type="SUPFAM" id="SSF54862">
    <property type="entry name" value="4Fe-4S ferredoxins"/>
    <property type="match status" value="1"/>
</dbReference>
<dbReference type="NCBIfam" id="TIGR02745">
    <property type="entry name" value="ccoG_rdxA_fixG"/>
    <property type="match status" value="1"/>
</dbReference>
<evidence type="ECO:0000313" key="9">
    <source>
        <dbReference type="EMBL" id="MFD1316319.1"/>
    </source>
</evidence>
<reference evidence="10" key="1">
    <citation type="journal article" date="2019" name="Int. J. Syst. Evol. Microbiol.">
        <title>The Global Catalogue of Microorganisms (GCM) 10K type strain sequencing project: providing services to taxonomists for standard genome sequencing and annotation.</title>
        <authorList>
            <consortium name="The Broad Institute Genomics Platform"/>
            <consortium name="The Broad Institute Genome Sequencing Center for Infectious Disease"/>
            <person name="Wu L."/>
            <person name="Ma J."/>
        </authorList>
    </citation>
    <scope>NUCLEOTIDE SEQUENCE [LARGE SCALE GENOMIC DNA]</scope>
    <source>
        <strain evidence="10">CCUG 61485</strain>
    </source>
</reference>
<dbReference type="InterPro" id="IPR013783">
    <property type="entry name" value="Ig-like_fold"/>
</dbReference>
<keyword evidence="4" id="KW-0249">Electron transport</keyword>
<evidence type="ECO:0000256" key="3">
    <source>
        <dbReference type="ARBA" id="ARBA00022723"/>
    </source>
</evidence>
<dbReference type="PANTHER" id="PTHR30176">
    <property type="entry name" value="FERREDOXIN-TYPE PROTEIN NAPH"/>
    <property type="match status" value="1"/>
</dbReference>
<dbReference type="Pfam" id="PF12801">
    <property type="entry name" value="Fer4_5"/>
    <property type="match status" value="1"/>
</dbReference>
<evidence type="ECO:0000256" key="2">
    <source>
        <dbReference type="ARBA" id="ARBA00022485"/>
    </source>
</evidence>
<dbReference type="PANTHER" id="PTHR30176:SF3">
    <property type="entry name" value="FERREDOXIN-TYPE PROTEIN NAPH"/>
    <property type="match status" value="1"/>
</dbReference>
<dbReference type="InterPro" id="IPR017896">
    <property type="entry name" value="4Fe4S_Fe-S-bd"/>
</dbReference>
<dbReference type="Gene3D" id="1.10.1060.10">
    <property type="entry name" value="Alpha-helical ferredoxin"/>
    <property type="match status" value="1"/>
</dbReference>
<keyword evidence="2" id="KW-0004">4Fe-4S</keyword>
<dbReference type="InterPro" id="IPR009051">
    <property type="entry name" value="Helical_ferredxn"/>
</dbReference>
<keyword evidence="3" id="KW-0479">Metal-binding</keyword>
<dbReference type="Gene3D" id="2.60.40.10">
    <property type="entry name" value="Immunoglobulins"/>
    <property type="match status" value="1"/>
</dbReference>
<dbReference type="InterPro" id="IPR017900">
    <property type="entry name" value="4Fe4S_Fe_S_CS"/>
</dbReference>
<dbReference type="EMBL" id="JBHTMY010000003">
    <property type="protein sequence ID" value="MFD1316319.1"/>
    <property type="molecule type" value="Genomic_DNA"/>
</dbReference>
<evidence type="ECO:0000256" key="5">
    <source>
        <dbReference type="ARBA" id="ARBA00023004"/>
    </source>
</evidence>
<sequence>MNENKENFRDSISTISKEGNRNYIYPKKPKGKFTNYRTIVSWFLLAFFLLSPFIKINGNQFLLFNVLERKFNIFGQPFWPQDFYLLVFSMLIGVVFIILFTVIFGRIFCGWICPQTIFMEMVFRKVEYLIDGDRGKQIKLAKQEWNAEKIWKRILKWFIFFLISFIIANVFLAYLIGSDVLIQHIKDGPFNHLATLSKLIIFTLVFLWIFGWFREQVCIIACPYGRLQGVMLDNNSIVVAYDYKRGENENGRSKIRKGENRDEQGFGDCIDCKQCVLVCPTGIDIRNGTQLECINCTACIDACDEIMRKVDFEPGLIKYASESNIAQEEKFRFSPRIISYIAVLTILLVGLVSLIFARNDVEATVLRLPGQMYSSQGDSIQNVYTVKIVNKTNNTFSNLQLELIDQKGSIQVIGGDLNVPKNGLIERTLFIKKAKKDIENQKIIIGVFSNGMMIEDTKTSFPSPLIVK</sequence>
<dbReference type="Pfam" id="PF13746">
    <property type="entry name" value="Fer4_18"/>
    <property type="match status" value="1"/>
</dbReference>